<dbReference type="InterPro" id="IPR056149">
    <property type="entry name" value="PRP5/DDX46/KHDC4_KH"/>
</dbReference>
<dbReference type="Proteomes" id="UP000029120">
    <property type="component" value="Chromosome 5"/>
</dbReference>
<evidence type="ECO:0000313" key="7">
    <source>
        <dbReference type="Proteomes" id="UP000029120"/>
    </source>
</evidence>
<feature type="compositionally biased region" description="Polar residues" evidence="3">
    <location>
        <begin position="10"/>
        <end position="24"/>
    </location>
</feature>
<dbReference type="OrthoDB" id="397265at2759"/>
<evidence type="ECO:0000256" key="1">
    <source>
        <dbReference type="ARBA" id="ARBA00070402"/>
    </source>
</evidence>
<dbReference type="Pfam" id="PF23469">
    <property type="entry name" value="KH_12"/>
    <property type="match status" value="1"/>
</dbReference>
<dbReference type="SUPFAM" id="SSF54791">
    <property type="entry name" value="Eukaryotic type KH-domain (KH-domain type I)"/>
    <property type="match status" value="1"/>
</dbReference>
<feature type="compositionally biased region" description="Pro residues" evidence="3">
    <location>
        <begin position="454"/>
        <end position="473"/>
    </location>
</feature>
<evidence type="ECO:0000256" key="2">
    <source>
        <dbReference type="ARBA" id="ARBA00081001"/>
    </source>
</evidence>
<dbReference type="Gramene" id="KFK33795">
    <property type="protein sequence ID" value="KFK33795"/>
    <property type="gene ID" value="AALP_AA5G061400"/>
</dbReference>
<dbReference type="InterPro" id="IPR036612">
    <property type="entry name" value="KH_dom_type_1_sf"/>
</dbReference>
<dbReference type="Gene3D" id="3.30.1370.10">
    <property type="entry name" value="K Homology domain, type 1"/>
    <property type="match status" value="1"/>
</dbReference>
<feature type="region of interest" description="Disordered" evidence="3">
    <location>
        <begin position="445"/>
        <end position="545"/>
    </location>
</feature>
<evidence type="ECO:0000256" key="3">
    <source>
        <dbReference type="SAM" id="MobiDB-lite"/>
    </source>
</evidence>
<feature type="compositionally biased region" description="Acidic residues" evidence="3">
    <location>
        <begin position="524"/>
        <end position="539"/>
    </location>
</feature>
<gene>
    <name evidence="6" type="ordered locus">AALP_Aa5g061400</name>
</gene>
<dbReference type="OMA" id="ATPKPFW"/>
<keyword evidence="7" id="KW-1185">Reference proteome</keyword>
<dbReference type="EMBL" id="CM002873">
    <property type="protein sequence ID" value="KFK33795.1"/>
    <property type="molecule type" value="Genomic_DNA"/>
</dbReference>
<dbReference type="PANTHER" id="PTHR15744:SF0">
    <property type="entry name" value="KH HOMOLOGY DOMAIN-CONTAINING PROTEIN 4"/>
    <property type="match status" value="1"/>
</dbReference>
<feature type="compositionally biased region" description="Low complexity" evidence="3">
    <location>
        <begin position="474"/>
        <end position="485"/>
    </location>
</feature>
<feature type="region of interest" description="Disordered" evidence="3">
    <location>
        <begin position="1"/>
        <end position="36"/>
    </location>
</feature>
<dbReference type="GO" id="GO:0003723">
    <property type="term" value="F:RNA binding"/>
    <property type="evidence" value="ECO:0007669"/>
    <property type="project" value="InterPro"/>
</dbReference>
<dbReference type="InterPro" id="IPR031121">
    <property type="entry name" value="RIK/BLOM7"/>
</dbReference>
<dbReference type="AlphaFoldDB" id="A0A087GV93"/>
<evidence type="ECO:0000259" key="4">
    <source>
        <dbReference type="Pfam" id="PF22675"/>
    </source>
</evidence>
<feature type="domain" description="KHDC4/BBP-like KH-domain type I" evidence="4">
    <location>
        <begin position="202"/>
        <end position="276"/>
    </location>
</feature>
<accession>A0A087GV93</accession>
<evidence type="ECO:0000313" key="6">
    <source>
        <dbReference type="EMBL" id="KFK33795.1"/>
    </source>
</evidence>
<dbReference type="PANTHER" id="PTHR15744">
    <property type="entry name" value="BLOM7"/>
    <property type="match status" value="1"/>
</dbReference>
<name>A0A087GV93_ARAAL</name>
<dbReference type="CDD" id="cd22472">
    <property type="entry name" value="KH-I_RIK_like_rpt2"/>
    <property type="match status" value="1"/>
</dbReference>
<dbReference type="CDD" id="cd22471">
    <property type="entry name" value="KH-I_RIK_like_rpt1"/>
    <property type="match status" value="1"/>
</dbReference>
<dbReference type="GO" id="GO:0005634">
    <property type="term" value="C:nucleus"/>
    <property type="evidence" value="ECO:0007669"/>
    <property type="project" value="InterPro"/>
</dbReference>
<evidence type="ECO:0000259" key="5">
    <source>
        <dbReference type="Pfam" id="PF23469"/>
    </source>
</evidence>
<dbReference type="FunFam" id="3.30.1370.10:FF:000037">
    <property type="entry name" value="KH domain protein"/>
    <property type="match status" value="1"/>
</dbReference>
<dbReference type="eggNOG" id="KOG1960">
    <property type="taxonomic scope" value="Eukaryota"/>
</dbReference>
<protein>
    <recommendedName>
        <fullName evidence="1">Protein RIK</fullName>
    </recommendedName>
    <alternativeName>
        <fullName evidence="2">Rough sheath 2-interacting KH domain protein</fullName>
    </alternativeName>
</protein>
<dbReference type="InterPro" id="IPR055256">
    <property type="entry name" value="KH_1_KHDC4/BBP-like"/>
</dbReference>
<organism evidence="6 7">
    <name type="scientific">Arabis alpina</name>
    <name type="common">Alpine rock-cress</name>
    <dbReference type="NCBI Taxonomy" id="50452"/>
    <lineage>
        <taxon>Eukaryota</taxon>
        <taxon>Viridiplantae</taxon>
        <taxon>Streptophyta</taxon>
        <taxon>Embryophyta</taxon>
        <taxon>Tracheophyta</taxon>
        <taxon>Spermatophyta</taxon>
        <taxon>Magnoliopsida</taxon>
        <taxon>eudicotyledons</taxon>
        <taxon>Gunneridae</taxon>
        <taxon>Pentapetalae</taxon>
        <taxon>rosids</taxon>
        <taxon>malvids</taxon>
        <taxon>Brassicales</taxon>
        <taxon>Brassicaceae</taxon>
        <taxon>Arabideae</taxon>
        <taxon>Arabis</taxon>
    </lineage>
</organism>
<proteinExistence type="predicted"/>
<reference evidence="7" key="1">
    <citation type="journal article" date="2015" name="Nat. Plants">
        <title>Genome expansion of Arabis alpina linked with retrotransposition and reduced symmetric DNA methylation.</title>
        <authorList>
            <person name="Willing E.M."/>
            <person name="Rawat V."/>
            <person name="Mandakova T."/>
            <person name="Maumus F."/>
            <person name="James G.V."/>
            <person name="Nordstroem K.J."/>
            <person name="Becker C."/>
            <person name="Warthmann N."/>
            <person name="Chica C."/>
            <person name="Szarzynska B."/>
            <person name="Zytnicki M."/>
            <person name="Albani M.C."/>
            <person name="Kiefer C."/>
            <person name="Bergonzi S."/>
            <person name="Castaings L."/>
            <person name="Mateos J.L."/>
            <person name="Berns M.C."/>
            <person name="Bujdoso N."/>
            <person name="Piofczyk T."/>
            <person name="de Lorenzo L."/>
            <person name="Barrero-Sicilia C."/>
            <person name="Mateos I."/>
            <person name="Piednoel M."/>
            <person name="Hagmann J."/>
            <person name="Chen-Min-Tao R."/>
            <person name="Iglesias-Fernandez R."/>
            <person name="Schuster S.C."/>
            <person name="Alonso-Blanco C."/>
            <person name="Roudier F."/>
            <person name="Carbonero P."/>
            <person name="Paz-Ares J."/>
            <person name="Davis S.J."/>
            <person name="Pecinka A."/>
            <person name="Quesneville H."/>
            <person name="Colot V."/>
            <person name="Lysak M.A."/>
            <person name="Weigel D."/>
            <person name="Coupland G."/>
            <person name="Schneeberger K."/>
        </authorList>
    </citation>
    <scope>NUCLEOTIDE SEQUENCE [LARGE SCALE GENOMIC DNA]</scope>
    <source>
        <strain evidence="7">cv. Pajares</strain>
    </source>
</reference>
<sequence length="545" mass="58930">MTGDRDVTRVSPTDSTTSNDASQTRQRKKRKWDQPAEQLVAFSPPLLPLGNTINVPAMTCLNTVSSNVAPNTSLPKVIQTKILDELPIAREIVINDAEASLRHKLTKRSTQEEIQRSTGAVVITRGKYRPPNAPPDGEKPLYLHISASAHLKETAERILAVDRAAAMIEEMMKQKSNSQIGLVGFPTNKVLSACVYLGFEADPLSNVAARIRGPNDQYINHIMNETGATVVLRGRGSGSLENQHGEEAQQPLHLLLSSTNPKSIDDAKRLAENLMDTISVEFGASKVSPSKVYGAVPPPQQLLSGAPPTVVPPATTLYSQVPVLQPSGISSGGYSRPIPVSYLQPVAGGTSYSGYAGIYPQATPLQQVAQVLKQSVSPVISTVPPNELTAISLSKPSDISCKEKEKRPPQKRKFQEIPADCKVPAKAKELELGMTSEVAPKSIVEPLGNRVRLPPSPRSMMPPPPPKTIPPSPSRTISPPSSRSMLPPPPRITPSIQPARIQNDHVTVKKPNPVPETLIKLMEYGDDEDDEDDDDEPDETSTVRS</sequence>
<feature type="domain" description="ATP-dependent RNA helicase PRP5/DDX46/KHDC4 KH" evidence="5">
    <location>
        <begin position="88"/>
        <end position="176"/>
    </location>
</feature>
<dbReference type="Pfam" id="PF22675">
    <property type="entry name" value="KH-I_KHDC4-BBP"/>
    <property type="match status" value="1"/>
</dbReference>